<sequence>MSDTSAPHRDPSAELQTMNERLAAWAACTAEDSPALIDRFEAMGYAVRGKSREEVEAVLRCPPTRAGRG</sequence>
<evidence type="ECO:0000313" key="1">
    <source>
        <dbReference type="EMBL" id="TNC14234.1"/>
    </source>
</evidence>
<reference evidence="1 2" key="1">
    <citation type="submission" date="2019-06" db="EMBL/GenBank/DDBJ databases">
        <title>Genome of Methylobacterium sp. 17Sr1-39.</title>
        <authorList>
            <person name="Seo T."/>
        </authorList>
    </citation>
    <scope>NUCLEOTIDE SEQUENCE [LARGE SCALE GENOMIC DNA]</scope>
    <source>
        <strain evidence="1 2">17Sr1-39</strain>
    </source>
</reference>
<protein>
    <submittedName>
        <fullName evidence="1">Uncharacterized protein</fullName>
    </submittedName>
</protein>
<dbReference type="EMBL" id="VDDA01000003">
    <property type="protein sequence ID" value="TNC14234.1"/>
    <property type="molecule type" value="Genomic_DNA"/>
</dbReference>
<gene>
    <name evidence="1" type="ORF">FF100_08645</name>
</gene>
<dbReference type="Proteomes" id="UP000305267">
    <property type="component" value="Unassembled WGS sequence"/>
</dbReference>
<accession>A0A5C4LIU7</accession>
<dbReference type="AlphaFoldDB" id="A0A5C4LIU7"/>
<proteinExistence type="predicted"/>
<keyword evidence="2" id="KW-1185">Reference proteome</keyword>
<dbReference type="OrthoDB" id="8002611at2"/>
<evidence type="ECO:0000313" key="2">
    <source>
        <dbReference type="Proteomes" id="UP000305267"/>
    </source>
</evidence>
<dbReference type="RefSeq" id="WP_139035146.1">
    <property type="nucleotide sequence ID" value="NZ_VDDA01000003.1"/>
</dbReference>
<name>A0A5C4LIU7_9HYPH</name>
<comment type="caution">
    <text evidence="1">The sequence shown here is derived from an EMBL/GenBank/DDBJ whole genome shotgun (WGS) entry which is preliminary data.</text>
</comment>
<organism evidence="1 2">
    <name type="scientific">Methylobacterium terricola</name>
    <dbReference type="NCBI Taxonomy" id="2583531"/>
    <lineage>
        <taxon>Bacteria</taxon>
        <taxon>Pseudomonadati</taxon>
        <taxon>Pseudomonadota</taxon>
        <taxon>Alphaproteobacteria</taxon>
        <taxon>Hyphomicrobiales</taxon>
        <taxon>Methylobacteriaceae</taxon>
        <taxon>Methylobacterium</taxon>
    </lineage>
</organism>